<accession>A0A140LB46</accession>
<dbReference type="CDD" id="cd03809">
    <property type="entry name" value="GT4_MtfB-like"/>
    <property type="match status" value="1"/>
</dbReference>
<dbReference type="Pfam" id="PF00534">
    <property type="entry name" value="Glycos_transf_1"/>
    <property type="match status" value="1"/>
</dbReference>
<dbReference type="PANTHER" id="PTHR46401">
    <property type="entry name" value="GLYCOSYLTRANSFERASE WBBK-RELATED"/>
    <property type="match status" value="1"/>
</dbReference>
<comment type="caution">
    <text evidence="4">The sequence shown here is derived from an EMBL/GenBank/DDBJ whole genome shotgun (WGS) entry which is preliminary data.</text>
</comment>
<dbReference type="InterPro" id="IPR001296">
    <property type="entry name" value="Glyco_trans_1"/>
</dbReference>
<evidence type="ECO:0000313" key="5">
    <source>
        <dbReference type="Proteomes" id="UP000070456"/>
    </source>
</evidence>
<feature type="domain" description="Glycosyl transferase family 1" evidence="2">
    <location>
        <begin position="194"/>
        <end position="347"/>
    </location>
</feature>
<sequence length="371" mass="42533">MKIGIDARVASWHIGSGLGNYTIQIISNLKNIDQANRYMLFYPENNDDGTNNLFRSCSGGEGERRRDFWQLMYRTEWKKGPKVDIFHNTVNGIGIPRKGKHKLVITLHDLIPYIMPETVDKPHLEYVLRHTPEAIARAEKIITVSHHSKKDIMRYFHVPKEKIEVIYHAADKIFKPMDKTEARNKIGEKYYIANPFILYLGGFSPRKNIARLIRAFHLICRELEGDYKLVILGEPSRTYANLKRLVEKLKIQDKVIFAGFIPTGDLPVFYNACECFVYPSLYEGFGLPPLEAAACGVPVVTSKISSIPEIMGSCCTYVNPYEIVDIAQGIYDTLTDQELRKRLIEKGLQHSKNFSWEKASLQTLKVYDSLK</sequence>
<dbReference type="Gene3D" id="3.40.50.2000">
    <property type="entry name" value="Glycogen Phosphorylase B"/>
    <property type="match status" value="2"/>
</dbReference>
<evidence type="ECO:0000259" key="3">
    <source>
        <dbReference type="Pfam" id="PF13439"/>
    </source>
</evidence>
<dbReference type="STRING" id="520762.AN619_03730"/>
<dbReference type="Proteomes" id="UP000070456">
    <property type="component" value="Unassembled WGS sequence"/>
</dbReference>
<dbReference type="RefSeq" id="WP_068554531.1">
    <property type="nucleotide sequence ID" value="NZ_LOEE01000010.1"/>
</dbReference>
<gene>
    <name evidence="4" type="primary">mshA_1</name>
    <name evidence="4" type="ORF">AN619_03730</name>
</gene>
<dbReference type="EC" id="2.4.1.250" evidence="4"/>
<keyword evidence="4" id="KW-0328">Glycosyltransferase</keyword>
<dbReference type="AlphaFoldDB" id="A0A140LB46"/>
<dbReference type="Pfam" id="PF13439">
    <property type="entry name" value="Glyco_transf_4"/>
    <property type="match status" value="1"/>
</dbReference>
<dbReference type="PANTHER" id="PTHR46401:SF2">
    <property type="entry name" value="GLYCOSYLTRANSFERASE WBBK-RELATED"/>
    <property type="match status" value="1"/>
</dbReference>
<dbReference type="GO" id="GO:0102710">
    <property type="term" value="F:D-inositol-3-phosphate glycosyltransferase activity"/>
    <property type="evidence" value="ECO:0007669"/>
    <property type="project" value="UniProtKB-EC"/>
</dbReference>
<keyword evidence="5" id="KW-1185">Reference proteome</keyword>
<proteinExistence type="predicted"/>
<dbReference type="OrthoDB" id="9797829at2"/>
<dbReference type="GO" id="GO:0009103">
    <property type="term" value="P:lipopolysaccharide biosynthetic process"/>
    <property type="evidence" value="ECO:0007669"/>
    <property type="project" value="TreeGrafter"/>
</dbReference>
<organism evidence="4 5">
    <name type="scientific">Thermotalea metallivorans</name>
    <dbReference type="NCBI Taxonomy" id="520762"/>
    <lineage>
        <taxon>Bacteria</taxon>
        <taxon>Bacillati</taxon>
        <taxon>Bacillota</taxon>
        <taxon>Clostridia</taxon>
        <taxon>Peptostreptococcales</taxon>
        <taxon>Thermotaleaceae</taxon>
        <taxon>Thermotalea</taxon>
    </lineage>
</organism>
<dbReference type="EMBL" id="LOEE01000010">
    <property type="protein sequence ID" value="KXG77771.1"/>
    <property type="molecule type" value="Genomic_DNA"/>
</dbReference>
<dbReference type="FunFam" id="3.40.50.2000:FF:000119">
    <property type="entry name" value="Glycosyl transferase group 1"/>
    <property type="match status" value="1"/>
</dbReference>
<evidence type="ECO:0000259" key="2">
    <source>
        <dbReference type="Pfam" id="PF00534"/>
    </source>
</evidence>
<feature type="domain" description="Glycosyltransferase subfamily 4-like N-terminal" evidence="3">
    <location>
        <begin position="60"/>
        <end position="171"/>
    </location>
</feature>
<name>A0A140LB46_9FIRM</name>
<protein>
    <submittedName>
        <fullName evidence="4">D-inositol 3-phosphate glycosyltransferase</fullName>
        <ecNumber evidence="4">2.4.1.250</ecNumber>
    </submittedName>
</protein>
<evidence type="ECO:0000313" key="4">
    <source>
        <dbReference type="EMBL" id="KXG77771.1"/>
    </source>
</evidence>
<evidence type="ECO:0000256" key="1">
    <source>
        <dbReference type="ARBA" id="ARBA00022679"/>
    </source>
</evidence>
<dbReference type="PATRIC" id="fig|520762.4.peg.421"/>
<dbReference type="InterPro" id="IPR028098">
    <property type="entry name" value="Glyco_trans_4-like_N"/>
</dbReference>
<keyword evidence="1 4" id="KW-0808">Transferase</keyword>
<dbReference type="SUPFAM" id="SSF53756">
    <property type="entry name" value="UDP-Glycosyltransferase/glycogen phosphorylase"/>
    <property type="match status" value="1"/>
</dbReference>
<reference evidence="4 5" key="1">
    <citation type="submission" date="2015-12" db="EMBL/GenBank/DDBJ databases">
        <title>Draft genome sequence of the thermoanaerobe Thermotalea metallivorans, an isolate from the runoff channel of the Great Artesian Basin, Australia.</title>
        <authorList>
            <person name="Patel B.K."/>
        </authorList>
    </citation>
    <scope>NUCLEOTIDE SEQUENCE [LARGE SCALE GENOMIC DNA]</scope>
    <source>
        <strain evidence="4 5">B2-1</strain>
    </source>
</reference>